<dbReference type="AlphaFoldDB" id="F3FMA4"/>
<keyword evidence="1" id="KW-0812">Transmembrane</keyword>
<evidence type="ECO:0000259" key="2">
    <source>
        <dbReference type="Pfam" id="PF11862"/>
    </source>
</evidence>
<proteinExistence type="predicted"/>
<feature type="domain" description="High-affinity branched-chain amino acid transport system permease LivHM N-terminal" evidence="2">
    <location>
        <begin position="17"/>
        <end position="47"/>
    </location>
</feature>
<comment type="caution">
    <text evidence="3">The sequence shown here is derived from an EMBL/GenBank/DDBJ whole genome shotgun (WGS) entry which is preliminary data.</text>
</comment>
<accession>F3FMA4</accession>
<feature type="non-terminal residue" evidence="3">
    <location>
        <position position="48"/>
    </location>
</feature>
<feature type="transmembrane region" description="Helical" evidence="1">
    <location>
        <begin position="19"/>
        <end position="41"/>
    </location>
</feature>
<dbReference type="Proteomes" id="UP000004471">
    <property type="component" value="Unassembled WGS sequence"/>
</dbReference>
<dbReference type="EMBL" id="AEAH01000960">
    <property type="protein sequence ID" value="EGH31340.1"/>
    <property type="molecule type" value="Genomic_DNA"/>
</dbReference>
<keyword evidence="1" id="KW-0472">Membrane</keyword>
<sequence length="48" mass="4922">MSAPVAVPVSKPVEIKKSLIDAVVAGLLALIVFGPIVGIVLDGYSFNL</sequence>
<protein>
    <submittedName>
        <fullName evidence="3">Inner-membrane translocator</fullName>
    </submittedName>
</protein>
<dbReference type="InterPro" id="IPR021807">
    <property type="entry name" value="LivHM_N"/>
</dbReference>
<reference evidence="3 4" key="1">
    <citation type="journal article" date="2011" name="PLoS Pathog.">
        <title>Dynamic evolution of pathogenicity revealed by sequencing and comparative genomics of 19 Pseudomonas syringae isolates.</title>
        <authorList>
            <person name="Baltrus D.A."/>
            <person name="Nishimura M.T."/>
            <person name="Romanchuk A."/>
            <person name="Chang J.H."/>
            <person name="Mukhtar M.S."/>
            <person name="Cherkis K."/>
            <person name="Roach J."/>
            <person name="Grant S.R."/>
            <person name="Jones C.D."/>
            <person name="Dangl J.L."/>
        </authorList>
    </citation>
    <scope>NUCLEOTIDE SEQUENCE [LARGE SCALE GENOMIC DNA]</scope>
    <source>
        <strain evidence="4">M301072PT</strain>
    </source>
</reference>
<organism evidence="3 4">
    <name type="scientific">Pseudomonas syringae pv. japonica str. M301072</name>
    <dbReference type="NCBI Taxonomy" id="629262"/>
    <lineage>
        <taxon>Bacteria</taxon>
        <taxon>Pseudomonadati</taxon>
        <taxon>Pseudomonadota</taxon>
        <taxon>Gammaproteobacteria</taxon>
        <taxon>Pseudomonadales</taxon>
        <taxon>Pseudomonadaceae</taxon>
        <taxon>Pseudomonas</taxon>
        <taxon>Pseudomonas syringae</taxon>
    </lineage>
</organism>
<dbReference type="Pfam" id="PF11862">
    <property type="entry name" value="DUF3382"/>
    <property type="match status" value="1"/>
</dbReference>
<evidence type="ECO:0000313" key="4">
    <source>
        <dbReference type="Proteomes" id="UP000004471"/>
    </source>
</evidence>
<keyword evidence="1" id="KW-1133">Transmembrane helix</keyword>
<evidence type="ECO:0000256" key="1">
    <source>
        <dbReference type="SAM" id="Phobius"/>
    </source>
</evidence>
<name>F3FMA4_PSESX</name>
<gene>
    <name evidence="3" type="ORF">PSYJA_21112</name>
</gene>
<dbReference type="HOGENOM" id="CLU_3161958_0_0_6"/>
<evidence type="ECO:0000313" key="3">
    <source>
        <dbReference type="EMBL" id="EGH31340.1"/>
    </source>
</evidence>